<dbReference type="GO" id="GO:0045202">
    <property type="term" value="C:synapse"/>
    <property type="evidence" value="ECO:0007669"/>
    <property type="project" value="UniProtKB-SubCell"/>
</dbReference>
<keyword evidence="3" id="KW-1003">Cell membrane</keyword>
<dbReference type="InterPro" id="IPR036179">
    <property type="entry name" value="Ig-like_dom_sf"/>
</dbReference>
<keyword evidence="13" id="KW-0393">Immunoglobulin domain</keyword>
<dbReference type="InterPro" id="IPR007110">
    <property type="entry name" value="Ig-like_dom"/>
</dbReference>
<dbReference type="InterPro" id="IPR050467">
    <property type="entry name" value="LRFN"/>
</dbReference>
<dbReference type="SUPFAM" id="SSF52058">
    <property type="entry name" value="L domain-like"/>
    <property type="match status" value="1"/>
</dbReference>
<dbReference type="InterPro" id="IPR003591">
    <property type="entry name" value="Leu-rich_rpt_typical-subtyp"/>
</dbReference>
<evidence type="ECO:0000256" key="11">
    <source>
        <dbReference type="ARBA" id="ARBA00023157"/>
    </source>
</evidence>
<dbReference type="FunFam" id="2.60.40.10:FF:000091">
    <property type="entry name" value="Leucine-rich repeat and fibronectin type III domain-containing protein 1"/>
    <property type="match status" value="1"/>
</dbReference>
<accession>A0A3B4GZ87</accession>
<dbReference type="Ensembl" id="ENSPNYT00000029370.1">
    <property type="protein sequence ID" value="ENSPNYP00000028672.1"/>
    <property type="gene ID" value="ENSPNYG00000021558.1"/>
</dbReference>
<keyword evidence="9" id="KW-0770">Synapse</keyword>
<dbReference type="Pfam" id="PF13855">
    <property type="entry name" value="LRR_8"/>
    <property type="match status" value="2"/>
</dbReference>
<dbReference type="InterPro" id="IPR000483">
    <property type="entry name" value="Cys-rich_flank_reg_C"/>
</dbReference>
<dbReference type="SUPFAM" id="SSF48726">
    <property type="entry name" value="Immunoglobulin"/>
    <property type="match status" value="1"/>
</dbReference>
<keyword evidence="12" id="KW-0325">Glycoprotein</keyword>
<feature type="domain" description="Ig-like" evidence="17">
    <location>
        <begin position="362"/>
        <end position="448"/>
    </location>
</feature>
<dbReference type="SMART" id="SM00408">
    <property type="entry name" value="IGc2"/>
    <property type="match status" value="1"/>
</dbReference>
<evidence type="ECO:0000256" key="7">
    <source>
        <dbReference type="ARBA" id="ARBA00022737"/>
    </source>
</evidence>
<evidence type="ECO:0000256" key="14">
    <source>
        <dbReference type="ARBA" id="ARBA00034103"/>
    </source>
</evidence>
<dbReference type="SMART" id="SM00369">
    <property type="entry name" value="LRR_TYP"/>
    <property type="match status" value="6"/>
</dbReference>
<dbReference type="AlphaFoldDB" id="A0A3B4GZ87"/>
<dbReference type="GeneTree" id="ENSGT00940000165651"/>
<protein>
    <submittedName>
        <fullName evidence="18">Leucine-rich repeat and fibronectin type-III domain-containing protein 4-like</fullName>
    </submittedName>
</protein>
<reference evidence="18" key="1">
    <citation type="submission" date="2023-09" db="UniProtKB">
        <authorList>
            <consortium name="Ensembl"/>
        </authorList>
    </citation>
    <scope>IDENTIFICATION</scope>
</reference>
<evidence type="ECO:0000259" key="17">
    <source>
        <dbReference type="PROSITE" id="PS50835"/>
    </source>
</evidence>
<comment type="similarity">
    <text evidence="15">Belongs to the LRFN family.</text>
</comment>
<dbReference type="InterPro" id="IPR013783">
    <property type="entry name" value="Ig-like_fold"/>
</dbReference>
<dbReference type="SMART" id="SM00082">
    <property type="entry name" value="LRRCT"/>
    <property type="match status" value="1"/>
</dbReference>
<feature type="compositionally biased region" description="Acidic residues" evidence="16">
    <location>
        <begin position="476"/>
        <end position="486"/>
    </location>
</feature>
<dbReference type="PROSITE" id="PS50835">
    <property type="entry name" value="IG_LIKE"/>
    <property type="match status" value="1"/>
</dbReference>
<evidence type="ECO:0000256" key="13">
    <source>
        <dbReference type="ARBA" id="ARBA00023319"/>
    </source>
</evidence>
<dbReference type="CDD" id="cd05764">
    <property type="entry name" value="IgI_SALM5_like"/>
    <property type="match status" value="1"/>
</dbReference>
<dbReference type="STRING" id="303518.ENSPNYP00000028672"/>
<keyword evidence="4" id="KW-0433">Leucine-rich repeat</keyword>
<evidence type="ECO:0000256" key="16">
    <source>
        <dbReference type="SAM" id="MobiDB-lite"/>
    </source>
</evidence>
<dbReference type="PANTHER" id="PTHR45842:SF3">
    <property type="entry name" value="LEUCINE-RICH REPEAT AND FIBRONECTIN TYPE-III DOMAIN-CONTAINING PROTEIN 4"/>
    <property type="match status" value="1"/>
</dbReference>
<keyword evidence="11" id="KW-1015">Disulfide bond</keyword>
<evidence type="ECO:0000256" key="4">
    <source>
        <dbReference type="ARBA" id="ARBA00022614"/>
    </source>
</evidence>
<dbReference type="InterPro" id="IPR003598">
    <property type="entry name" value="Ig_sub2"/>
</dbReference>
<dbReference type="InterPro" id="IPR003599">
    <property type="entry name" value="Ig_sub"/>
</dbReference>
<evidence type="ECO:0000256" key="3">
    <source>
        <dbReference type="ARBA" id="ARBA00022475"/>
    </source>
</evidence>
<evidence type="ECO:0000256" key="15">
    <source>
        <dbReference type="ARBA" id="ARBA00038433"/>
    </source>
</evidence>
<dbReference type="SMART" id="SM00409">
    <property type="entry name" value="IG"/>
    <property type="match status" value="1"/>
</dbReference>
<evidence type="ECO:0000256" key="12">
    <source>
        <dbReference type="ARBA" id="ARBA00023180"/>
    </source>
</evidence>
<dbReference type="Gene3D" id="3.80.10.10">
    <property type="entry name" value="Ribonuclease Inhibitor"/>
    <property type="match status" value="2"/>
</dbReference>
<keyword evidence="6" id="KW-0732">Signal</keyword>
<dbReference type="PROSITE" id="PS51450">
    <property type="entry name" value="LRR"/>
    <property type="match status" value="2"/>
</dbReference>
<dbReference type="Pfam" id="PF07679">
    <property type="entry name" value="I-set"/>
    <property type="match status" value="1"/>
</dbReference>
<evidence type="ECO:0000256" key="6">
    <source>
        <dbReference type="ARBA" id="ARBA00022729"/>
    </source>
</evidence>
<feature type="region of interest" description="Disordered" evidence="16">
    <location>
        <begin position="461"/>
        <end position="486"/>
    </location>
</feature>
<evidence type="ECO:0000256" key="10">
    <source>
        <dbReference type="ARBA" id="ARBA00023136"/>
    </source>
</evidence>
<evidence type="ECO:0000256" key="9">
    <source>
        <dbReference type="ARBA" id="ARBA00023018"/>
    </source>
</evidence>
<dbReference type="FunFam" id="3.80.10.10:FF:000019">
    <property type="entry name" value="leucine-rich repeat and fibronectin type III domain-containing protein 1"/>
    <property type="match status" value="1"/>
</dbReference>
<proteinExistence type="inferred from homology"/>
<keyword evidence="8" id="KW-1133">Transmembrane helix</keyword>
<evidence type="ECO:0000256" key="2">
    <source>
        <dbReference type="ARBA" id="ARBA00004479"/>
    </source>
</evidence>
<evidence type="ECO:0000256" key="8">
    <source>
        <dbReference type="ARBA" id="ARBA00022989"/>
    </source>
</evidence>
<sequence>MHGSTGVQEQSTSSINLPQGPAVTAGFRAFVLLPTLPPSHSLLLQAFSSFLFFFFENDDTRHKEITIPDIIAKLESILGVLFLAGETWGVVSACPFHCVCRNLSESLSTLCADKGLLFVPPHVDRRTVELRLADNFITEVGGNDFVNMTGLVDLTLSRNTIHLIRPMAFADLESLRSLHLDGNRLTILGPRDLAGLVNLQHLIVNNNQLIKVSVQAFDDFLLTLEDLDLSYNNLRRVPWESIQNMASLHTLNLDHNLIDHIAEGVFGELYKLARLDMTSNRLRTLPPDPLFARSQTGAISPTPYNAVISLNFGGNPLHCNCELLWLRRLIRGDDMETCATPAHLAGRYFWSIPEEEFTCEPPLITRHTHKLWVLEGQRATLKCRAIGDPEPVVHWVSPDDRIIANSSRTSSFSNGTLDILVTVARDDGAYTCIAINAAGEATATVDLKIIPLNVTNGILRTDPGSSDIRERTDGGSMEEEEGDEEEGRMIGVQGVTSTSAQVRWDLGRLSGAYVVWMYQIQYNCTADETLVYRSVQLYSQCK</sequence>
<evidence type="ECO:0000256" key="5">
    <source>
        <dbReference type="ARBA" id="ARBA00022692"/>
    </source>
</evidence>
<keyword evidence="5" id="KW-0812">Transmembrane</keyword>
<dbReference type="GO" id="GO:0005886">
    <property type="term" value="C:plasma membrane"/>
    <property type="evidence" value="ECO:0007669"/>
    <property type="project" value="UniProtKB-SubCell"/>
</dbReference>
<keyword evidence="7" id="KW-0677">Repeat</keyword>
<keyword evidence="10" id="KW-0472">Membrane</keyword>
<evidence type="ECO:0000256" key="1">
    <source>
        <dbReference type="ARBA" id="ARBA00004236"/>
    </source>
</evidence>
<dbReference type="FunFam" id="3.80.10.10:FF:000045">
    <property type="entry name" value="Leucine-rich repeat and fibronectin type III domain-containing 2"/>
    <property type="match status" value="1"/>
</dbReference>
<dbReference type="InterPro" id="IPR001611">
    <property type="entry name" value="Leu-rich_rpt"/>
</dbReference>
<name>A0A3B4GZ87_9CICH</name>
<evidence type="ECO:0000313" key="18">
    <source>
        <dbReference type="Ensembl" id="ENSPNYP00000028672.1"/>
    </source>
</evidence>
<comment type="subcellular location">
    <subcellularLocation>
        <location evidence="1">Cell membrane</location>
    </subcellularLocation>
    <subcellularLocation>
        <location evidence="2">Membrane</location>
        <topology evidence="2">Single-pass type I membrane protein</topology>
    </subcellularLocation>
    <subcellularLocation>
        <location evidence="14">Synapse</location>
    </subcellularLocation>
</comment>
<dbReference type="Gene3D" id="2.60.40.10">
    <property type="entry name" value="Immunoglobulins"/>
    <property type="match status" value="1"/>
</dbReference>
<dbReference type="InterPro" id="IPR013098">
    <property type="entry name" value="Ig_I-set"/>
</dbReference>
<dbReference type="PANTHER" id="PTHR45842">
    <property type="entry name" value="SYNAPTIC ADHESION-LIKE MOLECULE SALM"/>
    <property type="match status" value="1"/>
</dbReference>
<organism evidence="18">
    <name type="scientific">Pundamilia nyererei</name>
    <dbReference type="NCBI Taxonomy" id="303518"/>
    <lineage>
        <taxon>Eukaryota</taxon>
        <taxon>Metazoa</taxon>
        <taxon>Chordata</taxon>
        <taxon>Craniata</taxon>
        <taxon>Vertebrata</taxon>
        <taxon>Euteleostomi</taxon>
        <taxon>Actinopterygii</taxon>
        <taxon>Neopterygii</taxon>
        <taxon>Teleostei</taxon>
        <taxon>Neoteleostei</taxon>
        <taxon>Acanthomorphata</taxon>
        <taxon>Ovalentaria</taxon>
        <taxon>Cichlomorphae</taxon>
        <taxon>Cichliformes</taxon>
        <taxon>Cichlidae</taxon>
        <taxon>African cichlids</taxon>
        <taxon>Pseudocrenilabrinae</taxon>
        <taxon>Haplochromini</taxon>
        <taxon>Pundamilia</taxon>
    </lineage>
</organism>
<dbReference type="InterPro" id="IPR032675">
    <property type="entry name" value="LRR_dom_sf"/>
</dbReference>